<dbReference type="EMBL" id="AKHW03000179">
    <property type="protein sequence ID" value="KYO48593.1"/>
    <property type="molecule type" value="Genomic_DNA"/>
</dbReference>
<keyword evidence="15" id="KW-1185">Reference proteome</keyword>
<dbReference type="InterPro" id="IPR051632">
    <property type="entry name" value="Rho_GEF"/>
</dbReference>
<evidence type="ECO:0000256" key="6">
    <source>
        <dbReference type="ARBA" id="ARBA00022771"/>
    </source>
</evidence>
<dbReference type="InterPro" id="IPR002219">
    <property type="entry name" value="PKC_DAG/PE"/>
</dbReference>
<dbReference type="SUPFAM" id="SSF50729">
    <property type="entry name" value="PH domain-like"/>
    <property type="match status" value="1"/>
</dbReference>
<evidence type="ECO:0000259" key="13">
    <source>
        <dbReference type="PROSITE" id="PS50081"/>
    </source>
</evidence>
<feature type="domain" description="DH" evidence="12">
    <location>
        <begin position="517"/>
        <end position="713"/>
    </location>
</feature>
<evidence type="ECO:0000259" key="11">
    <source>
        <dbReference type="PROSITE" id="PS50003"/>
    </source>
</evidence>
<feature type="region of interest" description="Disordered" evidence="10">
    <location>
        <begin position="426"/>
        <end position="454"/>
    </location>
</feature>
<dbReference type="SMART" id="SM00109">
    <property type="entry name" value="C1"/>
    <property type="match status" value="1"/>
</dbReference>
<dbReference type="InterPro" id="IPR001849">
    <property type="entry name" value="PH_domain"/>
</dbReference>
<name>A0A151PHX0_ALLMI</name>
<evidence type="ECO:0000256" key="8">
    <source>
        <dbReference type="ARBA" id="ARBA00023054"/>
    </source>
</evidence>
<sequence>MRIRRRAHKQGQRHIRHDVLKRSTVPPFFAAARLSAMLSGSDEVYANCMVVDQAEDLDINYITVDSFTSETNIDPTNSARMSQNPLCTSLKESNQYIYAENEDNQMTQGPGPVISSSNLCTTGSYMPLKSHGFNKERSQLYADVKKRSSSLDDLEVDSRGEVVSERAHIHSPSVNSSITLANSRDELDSSETSTNLDFHVNRMESLSSSKNLHPKESLLSGIRSRSYSCSSPKVFLGKSRFARDFTVCDSNEEQRAYSLPEQSREKRMQEEEWDKYIMPTKSESEKYKVSRTFSFLMNRMTSTRNKCKTKNKDAKDKEKLNRHHFVNGNFPGVIPCTVCDKAVLGKESLQCSNCNVVVHKNCKDSATVCAKKVQERYLVKNRPQTVVTNPSFRDIPQPVLSSIHPSSSLPIGLCATKKEVLQQSHSLSKSVPSTSFERRSLPSSEQDADTWRSRSQSEEMLQAIGTLPSMESFVIEDDVDAMLWTDLSTDTQEFEAESWSLVVDPAFCSKQEKNVIKRQDVIFELMQTEVHHIHTLFIMSEIFRKGMKEELQLDHSTVDKIFPCLDELLEIHRQFFCRMKERRQESCEEENERNFIINRIGDLLVEQFSEENANKMKKIYGEFCSHQKEAVNLFKELQQNKKFQNFIKLRNSNLLARRRGIPECILLVTQRITKYPVLVERILQYSREGTEEHKDLCKALCLIKDVIAAVDLKVSEYERKQKWIEILSKIENKTYTKLKNGHVFRKQDLIKEERTLLHEGMVYWKTATGRFKDILALLLTDVLLFLQEKDQKYILAAVDQKPSVISLQKLIVREVANEERGMFLICASSAGPEMYEIHTNSKEERNNWMRKIQDAVESCPEEEGKSSEPDEDRRIAEAKVAKIQKCQESLNNQDQQICNYLEDKLHIYAELGGMCGFEDVHVEPHLLIKPDSGETPQSATLLATALREVESLHVAVASSQLNETNMSPEESAGECSLKHTLGTNDIFGSSTSFTEIQGDEDCSDVNPNFEHIVNEETEVGMGEKTECTVFPRSTQTEIVQAIQNLTRLLYSIQAALTIQDSHIVIHKILLQEHERTSRGHSSRVNLLLEQEKHRNLEKQKEELVNIHKLQHQFRQEQQRWYRECDQRQREQEMRESWLQEREEECLCQEELLQRTRGELDLQLQEYQQNLERLREGQRMVEMERDRVKMQQKILWHWKHSCQSGLPVVVSSSGNQQIVVHNQSDSLCGENTFIINEALVRMSLKSLNRSNPSVVYQDAVTNELWKSTSSYQQIPSSCKINKDAFNNDLNAAESQYPTPYSANRGTVQPQQLADAFLLSPRPDRVQDAENGDRVEENIVYL</sequence>
<dbReference type="PANTHER" id="PTHR13944">
    <property type="entry name" value="AGAP007712-PA"/>
    <property type="match status" value="1"/>
</dbReference>
<evidence type="ECO:0000313" key="15">
    <source>
        <dbReference type="Proteomes" id="UP000050525"/>
    </source>
</evidence>
<keyword evidence="3" id="KW-0597">Phosphoprotein</keyword>
<dbReference type="GO" id="GO:0035023">
    <property type="term" value="P:regulation of Rho protein signal transduction"/>
    <property type="evidence" value="ECO:0007669"/>
    <property type="project" value="TreeGrafter"/>
</dbReference>
<organism evidence="14 15">
    <name type="scientific">Alligator mississippiensis</name>
    <name type="common">American alligator</name>
    <dbReference type="NCBI Taxonomy" id="8496"/>
    <lineage>
        <taxon>Eukaryota</taxon>
        <taxon>Metazoa</taxon>
        <taxon>Chordata</taxon>
        <taxon>Craniata</taxon>
        <taxon>Vertebrata</taxon>
        <taxon>Euteleostomi</taxon>
        <taxon>Archelosauria</taxon>
        <taxon>Archosauria</taxon>
        <taxon>Crocodylia</taxon>
        <taxon>Alligatoridae</taxon>
        <taxon>Alligatorinae</taxon>
        <taxon>Alligator</taxon>
    </lineage>
</organism>
<feature type="coiled-coil region" evidence="9">
    <location>
        <begin position="1149"/>
        <end position="1183"/>
    </location>
</feature>
<dbReference type="Pfam" id="PF00621">
    <property type="entry name" value="RhoGEF"/>
    <property type="match status" value="1"/>
</dbReference>
<keyword evidence="2" id="KW-0963">Cytoplasm</keyword>
<evidence type="ECO:0008006" key="16">
    <source>
        <dbReference type="Google" id="ProtNLM"/>
    </source>
</evidence>
<dbReference type="SUPFAM" id="SSF57889">
    <property type="entry name" value="Cysteine-rich domain"/>
    <property type="match status" value="1"/>
</dbReference>
<evidence type="ECO:0000259" key="12">
    <source>
        <dbReference type="PROSITE" id="PS50010"/>
    </source>
</evidence>
<evidence type="ECO:0000256" key="9">
    <source>
        <dbReference type="SAM" id="Coils"/>
    </source>
</evidence>
<dbReference type="InterPro" id="IPR041020">
    <property type="entry name" value="PH_16"/>
</dbReference>
<dbReference type="Pfam" id="PF17838">
    <property type="entry name" value="PH_16"/>
    <property type="match status" value="1"/>
</dbReference>
<dbReference type="PROSITE" id="PS50081">
    <property type="entry name" value="ZF_DAG_PE_2"/>
    <property type="match status" value="1"/>
</dbReference>
<dbReference type="InterPro" id="IPR000219">
    <property type="entry name" value="DH_dom"/>
</dbReference>
<evidence type="ECO:0000256" key="1">
    <source>
        <dbReference type="ARBA" id="ARBA00004496"/>
    </source>
</evidence>
<dbReference type="Proteomes" id="UP000050525">
    <property type="component" value="Unassembled WGS sequence"/>
</dbReference>
<evidence type="ECO:0000256" key="5">
    <source>
        <dbReference type="ARBA" id="ARBA00022723"/>
    </source>
</evidence>
<keyword evidence="5" id="KW-0479">Metal-binding</keyword>
<dbReference type="CDD" id="cd00160">
    <property type="entry name" value="RhoGEF"/>
    <property type="match status" value="1"/>
</dbReference>
<evidence type="ECO:0000256" key="4">
    <source>
        <dbReference type="ARBA" id="ARBA00022658"/>
    </source>
</evidence>
<dbReference type="PROSITE" id="PS50010">
    <property type="entry name" value="DH_2"/>
    <property type="match status" value="1"/>
</dbReference>
<dbReference type="SMART" id="SM00325">
    <property type="entry name" value="RhoGEF"/>
    <property type="match status" value="1"/>
</dbReference>
<dbReference type="SMART" id="SM00233">
    <property type="entry name" value="PH"/>
    <property type="match status" value="1"/>
</dbReference>
<dbReference type="GO" id="GO:0000902">
    <property type="term" value="P:cell morphogenesis"/>
    <property type="evidence" value="ECO:0007669"/>
    <property type="project" value="TreeGrafter"/>
</dbReference>
<dbReference type="Pfam" id="PF00130">
    <property type="entry name" value="C1_1"/>
    <property type="match status" value="1"/>
</dbReference>
<reference evidence="14 15" key="1">
    <citation type="journal article" date="2012" name="Genome Biol.">
        <title>Sequencing three crocodilian genomes to illuminate the evolution of archosaurs and amniotes.</title>
        <authorList>
            <person name="St John J.A."/>
            <person name="Braun E.L."/>
            <person name="Isberg S.R."/>
            <person name="Miles L.G."/>
            <person name="Chong A.Y."/>
            <person name="Gongora J."/>
            <person name="Dalzell P."/>
            <person name="Moran C."/>
            <person name="Bed'hom B."/>
            <person name="Abzhanov A."/>
            <person name="Burgess S.C."/>
            <person name="Cooksey A.M."/>
            <person name="Castoe T.A."/>
            <person name="Crawford N.G."/>
            <person name="Densmore L.D."/>
            <person name="Drew J.C."/>
            <person name="Edwards S.V."/>
            <person name="Faircloth B.C."/>
            <person name="Fujita M.K."/>
            <person name="Greenwold M.J."/>
            <person name="Hoffmann F.G."/>
            <person name="Howard J.M."/>
            <person name="Iguchi T."/>
            <person name="Janes D.E."/>
            <person name="Khan S.Y."/>
            <person name="Kohno S."/>
            <person name="de Koning A.J."/>
            <person name="Lance S.L."/>
            <person name="McCarthy F.M."/>
            <person name="McCormack J.E."/>
            <person name="Merchant M.E."/>
            <person name="Peterson D.G."/>
            <person name="Pollock D.D."/>
            <person name="Pourmand N."/>
            <person name="Raney B.J."/>
            <person name="Roessler K.A."/>
            <person name="Sanford J.R."/>
            <person name="Sawyer R.H."/>
            <person name="Schmidt C.J."/>
            <person name="Triplett E.W."/>
            <person name="Tuberville T.D."/>
            <person name="Venegas-Anaya M."/>
            <person name="Howard J.T."/>
            <person name="Jarvis E.D."/>
            <person name="Guillette L.J.Jr."/>
            <person name="Glenn T.C."/>
            <person name="Green R.E."/>
            <person name="Ray D.A."/>
        </authorList>
    </citation>
    <scope>NUCLEOTIDE SEQUENCE [LARGE SCALE GENOMIC DNA]</scope>
    <source>
        <strain evidence="14">KSC_2009_1</strain>
    </source>
</reference>
<protein>
    <recommendedName>
        <fullName evidence="16">Rho guanine nucleotide exchange factor 28</fullName>
    </recommendedName>
</protein>
<dbReference type="GO" id="GO:0008270">
    <property type="term" value="F:zinc ion binding"/>
    <property type="evidence" value="ECO:0007669"/>
    <property type="project" value="UniProtKB-KW"/>
</dbReference>
<evidence type="ECO:0000256" key="10">
    <source>
        <dbReference type="SAM" id="MobiDB-lite"/>
    </source>
</evidence>
<dbReference type="InterPro" id="IPR035899">
    <property type="entry name" value="DBL_dom_sf"/>
</dbReference>
<evidence type="ECO:0000256" key="7">
    <source>
        <dbReference type="ARBA" id="ARBA00022833"/>
    </source>
</evidence>
<feature type="compositionally biased region" description="Polar residues" evidence="10">
    <location>
        <begin position="426"/>
        <end position="445"/>
    </location>
</feature>
<dbReference type="GO" id="GO:0005737">
    <property type="term" value="C:cytoplasm"/>
    <property type="evidence" value="ECO:0007669"/>
    <property type="project" value="UniProtKB-SubCell"/>
</dbReference>
<dbReference type="Gene3D" id="2.30.29.30">
    <property type="entry name" value="Pleckstrin-homology domain (PH domain)/Phosphotyrosine-binding domain (PTB)"/>
    <property type="match status" value="1"/>
</dbReference>
<dbReference type="InterPro" id="IPR011993">
    <property type="entry name" value="PH-like_dom_sf"/>
</dbReference>
<accession>A0A151PHX0</accession>
<dbReference type="FunFam" id="2.30.29.30:FF:000021">
    <property type="entry name" value="Rho guanine nucleotide exchange factor 2"/>
    <property type="match status" value="1"/>
</dbReference>
<dbReference type="PANTHER" id="PTHR13944:SF22">
    <property type="entry name" value="RHO GUANINE NUCLEOTIDE EXCHANGE FACTOR 28"/>
    <property type="match status" value="1"/>
</dbReference>
<feature type="domain" description="Phorbol-ester/DAG-type" evidence="13">
    <location>
        <begin position="322"/>
        <end position="369"/>
    </location>
</feature>
<dbReference type="Gene3D" id="3.30.60.20">
    <property type="match status" value="1"/>
</dbReference>
<keyword evidence="6" id="KW-0863">Zinc-finger</keyword>
<comment type="subcellular location">
    <subcellularLocation>
        <location evidence="1">Cytoplasm</location>
    </subcellularLocation>
</comment>
<comment type="caution">
    <text evidence="14">The sequence shown here is derived from an EMBL/GenBank/DDBJ whole genome shotgun (WGS) entry which is preliminary data.</text>
</comment>
<feature type="domain" description="PH" evidence="11">
    <location>
        <begin position="755"/>
        <end position="857"/>
    </location>
</feature>
<keyword evidence="7" id="KW-0862">Zinc</keyword>
<evidence type="ECO:0000256" key="2">
    <source>
        <dbReference type="ARBA" id="ARBA00022490"/>
    </source>
</evidence>
<dbReference type="GO" id="GO:0005085">
    <property type="term" value="F:guanyl-nucleotide exchange factor activity"/>
    <property type="evidence" value="ECO:0007669"/>
    <property type="project" value="UniProtKB-KW"/>
</dbReference>
<proteinExistence type="predicted"/>
<gene>
    <name evidence="14" type="ORF">Y1Q_0004004</name>
</gene>
<evidence type="ECO:0000256" key="3">
    <source>
        <dbReference type="ARBA" id="ARBA00022553"/>
    </source>
</evidence>
<evidence type="ECO:0000313" key="14">
    <source>
        <dbReference type="EMBL" id="KYO48593.1"/>
    </source>
</evidence>
<dbReference type="Gene3D" id="1.20.900.10">
    <property type="entry name" value="Dbl homology (DH) domain"/>
    <property type="match status" value="1"/>
</dbReference>
<dbReference type="SUPFAM" id="SSF48065">
    <property type="entry name" value="DBL homology domain (DH-domain)"/>
    <property type="match status" value="1"/>
</dbReference>
<dbReference type="FunFam" id="1.20.900.10:FF:000004">
    <property type="entry name" value="Rho guanine nucleotide exchange factor 2"/>
    <property type="match status" value="1"/>
</dbReference>
<dbReference type="PROSITE" id="PS50003">
    <property type="entry name" value="PH_DOMAIN"/>
    <property type="match status" value="1"/>
</dbReference>
<dbReference type="InterPro" id="IPR046349">
    <property type="entry name" value="C1-like_sf"/>
</dbReference>
<keyword evidence="8 9" id="KW-0175">Coiled coil</keyword>
<dbReference type="PROSITE" id="PS00479">
    <property type="entry name" value="ZF_DAG_PE_1"/>
    <property type="match status" value="1"/>
</dbReference>
<keyword evidence="4" id="KW-0344">Guanine-nucleotide releasing factor</keyword>